<keyword evidence="1" id="KW-0812">Transmembrane</keyword>
<dbReference type="OrthoDB" id="5621159at2"/>
<reference evidence="4 5" key="1">
    <citation type="journal article" date="2008" name="Int. J. Syst. Evol. Microbiol.">
        <title>Nocardioides daphniae sp. nov., isolated from Daphnia cucullata (Crustacea: Cladocera).</title>
        <authorList>
            <person name="Toth E.M."/>
            <person name="Keki Z."/>
            <person name="Homonnay Z.G."/>
            <person name="Borsodi A.K."/>
            <person name="Marialigeti K."/>
            <person name="Schumann P."/>
        </authorList>
    </citation>
    <scope>NUCLEOTIDE SEQUENCE [LARGE SCALE GENOMIC DNA]</scope>
    <source>
        <strain evidence="4 5">JCM 16608</strain>
    </source>
</reference>
<keyword evidence="6" id="KW-1185">Reference proteome</keyword>
<proteinExistence type="predicted"/>
<evidence type="ECO:0000313" key="6">
    <source>
        <dbReference type="Proteomes" id="UP000630594"/>
    </source>
</evidence>
<evidence type="ECO:0000259" key="2">
    <source>
        <dbReference type="PROSITE" id="PS50234"/>
    </source>
</evidence>
<protein>
    <submittedName>
        <fullName evidence="4">VWA domain-containing protein</fullName>
    </submittedName>
</protein>
<evidence type="ECO:0000313" key="4">
    <source>
        <dbReference type="EMBL" id="QCC77901.1"/>
    </source>
</evidence>
<dbReference type="RefSeq" id="WP_135832944.1">
    <property type="nucleotide sequence ID" value="NZ_BMCK01000003.1"/>
</dbReference>
<dbReference type="SMART" id="SM00327">
    <property type="entry name" value="VWA"/>
    <property type="match status" value="1"/>
</dbReference>
<keyword evidence="1" id="KW-0472">Membrane</keyword>
<sequence>MSTGRHSEGNRRGLTSIALVVALVAAVAGVGWLAFGPDRGSSADDCDVDRPVVISVVPAMQMAMEAALADLKKGDACFPAEIRAESPAAVEDSFFNGGRPDLWVADTPARVDGLASIGVNTTTLTPSLAVSPIGLAGTKKSTEYPTWAEALESGAVMLGDPQVDSASAMALIAPVMEGGTDAARAQAVVTTVAQAYGGRAVEGDVEKTALDEVGASYSKLIPVTEQEMLTQAKGNDKVVDLTPPTGAPALTFPLVKANGGAPDTDLVATALRDWFTSQDGRIALADAGLRPADGSPLVGRGMADDKILDEVPAVQFNEVLGQFGMLSVPSSMLAVFDASGSMDFPAPGGTRMDLAGNAALTALDVLPDTTRLGIWAFSIEQGGPGQDWRELAPMRRLLDTTKGMKHEAYLRKQVKELKKITQGGTGLYDTTLAAYKEAMKNYDRGYYNAIVIFSDGANDDEGSISLSKLLSELENLKDPNKPVRVIGLGISNDADMAALESIARTTGGSWFQANTPSDILMVLSKAISAR</sequence>
<reference evidence="4" key="4">
    <citation type="submission" date="2019-03" db="EMBL/GenBank/DDBJ databases">
        <authorList>
            <person name="Huang Y."/>
        </authorList>
    </citation>
    <scope>NUCLEOTIDE SEQUENCE</scope>
    <source>
        <strain evidence="4">JCM 16608</strain>
    </source>
</reference>
<dbReference type="EMBL" id="BMCK01000003">
    <property type="protein sequence ID" value="GGD24183.1"/>
    <property type="molecule type" value="Genomic_DNA"/>
</dbReference>
<dbReference type="Pfam" id="PF00092">
    <property type="entry name" value="VWA"/>
    <property type="match status" value="1"/>
</dbReference>
<dbReference type="Gene3D" id="3.40.50.410">
    <property type="entry name" value="von Willebrand factor, type A domain"/>
    <property type="match status" value="1"/>
</dbReference>
<reference evidence="3" key="5">
    <citation type="submission" date="2024-05" db="EMBL/GenBank/DDBJ databases">
        <authorList>
            <person name="Sun Q."/>
            <person name="Sedlacek I."/>
        </authorList>
    </citation>
    <scope>NUCLEOTIDE SEQUENCE</scope>
    <source>
        <strain evidence="3">CCM 7403</strain>
    </source>
</reference>
<dbReference type="InterPro" id="IPR002035">
    <property type="entry name" value="VWF_A"/>
</dbReference>
<dbReference type="EMBL" id="CP038462">
    <property type="protein sequence ID" value="QCC77901.1"/>
    <property type="molecule type" value="Genomic_DNA"/>
</dbReference>
<feature type="transmembrane region" description="Helical" evidence="1">
    <location>
        <begin position="12"/>
        <end position="35"/>
    </location>
</feature>
<organism evidence="4 5">
    <name type="scientific">Nocardioides daphniae</name>
    <dbReference type="NCBI Taxonomy" id="402297"/>
    <lineage>
        <taxon>Bacteria</taxon>
        <taxon>Bacillati</taxon>
        <taxon>Actinomycetota</taxon>
        <taxon>Actinomycetes</taxon>
        <taxon>Propionibacteriales</taxon>
        <taxon>Nocardioidaceae</taxon>
        <taxon>Nocardioides</taxon>
    </lineage>
</organism>
<accession>A0A4P7UEE5</accession>
<feature type="domain" description="VWFA" evidence="2">
    <location>
        <begin position="331"/>
        <end position="530"/>
    </location>
</feature>
<dbReference type="Proteomes" id="UP000297025">
    <property type="component" value="Chromosome"/>
</dbReference>
<gene>
    <name evidence="4" type="ORF">E2C04_13215</name>
    <name evidence="3" type="ORF">GCM10007231_24170</name>
</gene>
<name>A0A4P7UEE5_9ACTN</name>
<keyword evidence="1" id="KW-1133">Transmembrane helix</keyword>
<dbReference type="KEGG" id="ndp:E2C04_13215"/>
<reference evidence="6" key="3">
    <citation type="journal article" date="2019" name="Int. J. Syst. Evol. Microbiol.">
        <title>The Global Catalogue of Microorganisms (GCM) 10K type strain sequencing project: providing services to taxonomists for standard genome sequencing and annotation.</title>
        <authorList>
            <consortium name="The Broad Institute Genomics Platform"/>
            <consortium name="The Broad Institute Genome Sequencing Center for Infectious Disease"/>
            <person name="Wu L."/>
            <person name="Ma J."/>
        </authorList>
    </citation>
    <scope>NUCLEOTIDE SEQUENCE [LARGE SCALE GENOMIC DNA]</scope>
    <source>
        <strain evidence="6">CCM 7403</strain>
    </source>
</reference>
<reference evidence="3" key="2">
    <citation type="journal article" date="2014" name="Int. J. Syst. Evol. Microbiol.">
        <title>Complete genome of a new Firmicutes species belonging to the dominant human colonic microbiota ('Ruminococcus bicirculans') reveals two chromosomes and a selective capacity to utilize plant glucans.</title>
        <authorList>
            <consortium name="NISC Comparative Sequencing Program"/>
            <person name="Wegmann U."/>
            <person name="Louis P."/>
            <person name="Goesmann A."/>
            <person name="Henrissat B."/>
            <person name="Duncan S.H."/>
            <person name="Flint H.J."/>
        </authorList>
    </citation>
    <scope>NUCLEOTIDE SEQUENCE</scope>
    <source>
        <strain evidence="3">CCM 7403</strain>
    </source>
</reference>
<dbReference type="AlphaFoldDB" id="A0A4P7UEE5"/>
<dbReference type="SUPFAM" id="SSF53300">
    <property type="entry name" value="vWA-like"/>
    <property type="match status" value="1"/>
</dbReference>
<evidence type="ECO:0000256" key="1">
    <source>
        <dbReference type="SAM" id="Phobius"/>
    </source>
</evidence>
<dbReference type="PROSITE" id="PS50234">
    <property type="entry name" value="VWFA"/>
    <property type="match status" value="1"/>
</dbReference>
<evidence type="ECO:0000313" key="3">
    <source>
        <dbReference type="EMBL" id="GGD24183.1"/>
    </source>
</evidence>
<dbReference type="Proteomes" id="UP000630594">
    <property type="component" value="Unassembled WGS sequence"/>
</dbReference>
<dbReference type="InterPro" id="IPR036465">
    <property type="entry name" value="vWFA_dom_sf"/>
</dbReference>
<evidence type="ECO:0000313" key="5">
    <source>
        <dbReference type="Proteomes" id="UP000297025"/>
    </source>
</evidence>